<dbReference type="Proteomes" id="UP000307702">
    <property type="component" value="Unassembled WGS sequence"/>
</dbReference>
<evidence type="ECO:0000313" key="3">
    <source>
        <dbReference type="Proteomes" id="UP000307702"/>
    </source>
</evidence>
<evidence type="ECO:0000313" key="2">
    <source>
        <dbReference type="EMBL" id="TMM43753.1"/>
    </source>
</evidence>
<dbReference type="AlphaFoldDB" id="A0A8H2PL73"/>
<reference evidence="2 3" key="1">
    <citation type="submission" date="2019-05" db="EMBL/GenBank/DDBJ databases">
        <title>Colwellia ponticola sp. nov., isolated from seawater.</title>
        <authorList>
            <person name="Yoon J.-H."/>
        </authorList>
    </citation>
    <scope>NUCLEOTIDE SEQUENCE [LARGE SCALE GENOMIC DNA]</scope>
    <source>
        <strain evidence="2 3">OISW-25</strain>
    </source>
</reference>
<sequence length="164" mass="17045">MKKLLIVSTLLASTSLVSTAALADAPGSQSCGWGNMLFAGQSGTPSHVLAATTNASTGNNTFGMSFGTNGCSTTGTLTYGGKEMIDLSMIMDEFSEDVARGDGEAITALAVSLGVKEADRALFKATLHNNFNTLFPSENATTEHVVSSMFSLMKNDAALVKYTV</sequence>
<feature type="chain" id="PRO_5034825601" evidence="1">
    <location>
        <begin position="24"/>
        <end position="164"/>
    </location>
</feature>
<feature type="signal peptide" evidence="1">
    <location>
        <begin position="1"/>
        <end position="23"/>
    </location>
</feature>
<dbReference type="EMBL" id="SZVP01000013">
    <property type="protein sequence ID" value="TMM43753.1"/>
    <property type="molecule type" value="Genomic_DNA"/>
</dbReference>
<gene>
    <name evidence="2" type="ORF">FCS21_12550</name>
</gene>
<dbReference type="RefSeq" id="WP_138623894.1">
    <property type="nucleotide sequence ID" value="NZ_SZVP01000013.1"/>
</dbReference>
<keyword evidence="3" id="KW-1185">Reference proteome</keyword>
<name>A0A8H2PL73_9GAMM</name>
<keyword evidence="1" id="KW-0732">Signal</keyword>
<dbReference type="OrthoDB" id="334910at2"/>
<comment type="caution">
    <text evidence="2">The sequence shown here is derived from an EMBL/GenBank/DDBJ whole genome shotgun (WGS) entry which is preliminary data.</text>
</comment>
<dbReference type="InterPro" id="IPR021383">
    <property type="entry name" value="DUF3015"/>
</dbReference>
<proteinExistence type="predicted"/>
<evidence type="ECO:0000256" key="1">
    <source>
        <dbReference type="SAM" id="SignalP"/>
    </source>
</evidence>
<accession>A0A8H2PL73</accession>
<dbReference type="Pfam" id="PF11220">
    <property type="entry name" value="DUF3015"/>
    <property type="match status" value="1"/>
</dbReference>
<organism evidence="2 3">
    <name type="scientific">Colwellia ponticola</name>
    <dbReference type="NCBI Taxonomy" id="2304625"/>
    <lineage>
        <taxon>Bacteria</taxon>
        <taxon>Pseudomonadati</taxon>
        <taxon>Pseudomonadota</taxon>
        <taxon>Gammaproteobacteria</taxon>
        <taxon>Alteromonadales</taxon>
        <taxon>Colwelliaceae</taxon>
        <taxon>Colwellia</taxon>
    </lineage>
</organism>
<protein>
    <submittedName>
        <fullName evidence="2">DUF3015 domain-containing protein</fullName>
    </submittedName>
</protein>